<evidence type="ECO:0000256" key="18">
    <source>
        <dbReference type="SAM" id="MobiDB-lite"/>
    </source>
</evidence>
<dbReference type="GO" id="GO:0005789">
    <property type="term" value="C:endoplasmic reticulum membrane"/>
    <property type="evidence" value="ECO:0007669"/>
    <property type="project" value="TreeGrafter"/>
</dbReference>
<dbReference type="InterPro" id="IPR036236">
    <property type="entry name" value="Znf_C2H2_sf"/>
</dbReference>
<comment type="cofactor">
    <cofactor evidence="17">
        <name>Fe(2+)</name>
        <dbReference type="ChEBI" id="CHEBI:29033"/>
    </cofactor>
</comment>
<accession>A0A7R9Q7D5</accession>
<reference evidence="21" key="1">
    <citation type="submission" date="2020-11" db="EMBL/GenBank/DDBJ databases">
        <authorList>
            <person name="Tran Van P."/>
        </authorList>
    </citation>
    <scope>NUCLEOTIDE SEQUENCE</scope>
</reference>
<sequence>MGETFWHSLCINIFCYVVTLHHTWLVNSAAHIYGTRPYDRTINPRENRAVVYASMGEGYHNYHHTFPYDYSASEYGWRDNFNPATAFIDMCSALGLAYDRHMPSEEVISKRMQRTGDVTDQQLAAKLNYWYDLCSGLVIIFWPLIAIFSARLLAVLFNRESKTRPKRHVTYLTKFKHKCESFERNVDLMATEAKLMRQLLAFEHRFSQHVFDLLMRYDRYVIDHVVVSANGSNGTASSAAAVRKQLTDDKAIAVQNLLQLKTWRQELCNWRAANGMNGGMSDGISHQIVTISALSLITVTLIDTDSLLPTTITADDQSVLDTSGAAEAVPAKTSAGLSDNMLRSMLSSGAASSSSATTPPVITLDNSPQKTLRQMLSPSPVASTATTAAPAMTDLTPGPSASVLAQMLAPPPPVVPVVELEVIPKPEPLSDGEEDTDTASERETPGRVTRSAANPPEKPFMLFTQYLSQNKSFSHLLASNSGEPSVSAPKSGGNKIAIDLNTDSDGDQPVNSIFSNDIVDLSPTKRTKKLTNKSRKRIKKRKNLWTKPKPKDTLTATSVVNNNTSAGLEVIELPQNRIERRIFNEKYVKSHKKLVYKDKTYFCKWKNCTYSSAVRNRAVRHMWSHSGENPFKCPLCDLRFRDKRHLNNHMSSHNTVSIRAAAKSSSREPNAKTKVKAKSPMKSPLKSPVYRARGTGDVVCPECGNRYQNYALLTRHMKNQHGLKKWQKYRQLGQQILKQTNGPTATVAKNNGNILCPDCGKTYFGIKLLLRHITRTHGSDVADKYRLNNGLVSRKAAALEPQAVNWALNSVATAIVSANVGNKSRPKLVVKSANKSVKVMSSVRKVIQKPIPMTRRHLSSEEKEWNCDYNLCPRSYNSKYNLKRHQIEIHKRLSKKLFYMTSKNEKTVKYFIPKTGSTAAALTVTAVSEPTVAKTAAISGPKSTQIASDKAFKCNLKGCSASYQTISGLYRHKKVKHNSNKPFKSVSKLAKTQALGVTIKYKAAIRPKLSVDEENQLVATEEDKEEEVTEFLCTYPNCAFKALGRKTVIQHFPTHFPGEDKPFKCVMTDCHYAAKVLSKLKQHVLNRHSEQQFIKAMDATGIRYPS</sequence>
<feature type="transmembrane region" description="Helical" evidence="19">
    <location>
        <begin position="129"/>
        <end position="157"/>
    </location>
</feature>
<dbReference type="CDD" id="cd03505">
    <property type="entry name" value="Delta9-FADS-like"/>
    <property type="match status" value="1"/>
</dbReference>
<evidence type="ECO:0000256" key="4">
    <source>
        <dbReference type="ARBA" id="ARBA00022692"/>
    </source>
</evidence>
<dbReference type="FunFam" id="3.30.160.60:FF:000100">
    <property type="entry name" value="Zinc finger 45-like"/>
    <property type="match status" value="1"/>
</dbReference>
<evidence type="ECO:0000256" key="11">
    <source>
        <dbReference type="ARBA" id="ARBA00023002"/>
    </source>
</evidence>
<dbReference type="Pfam" id="PF00096">
    <property type="entry name" value="zf-C2H2"/>
    <property type="match status" value="2"/>
</dbReference>
<keyword evidence="15 17" id="KW-0275">Fatty acid biosynthesis</keyword>
<keyword evidence="12" id="KW-0408">Iron</keyword>
<evidence type="ECO:0000256" key="3">
    <source>
        <dbReference type="ARBA" id="ARBA00022516"/>
    </source>
</evidence>
<dbReference type="GO" id="GO:0004768">
    <property type="term" value="F:stearoyl-CoA 9-desaturase activity"/>
    <property type="evidence" value="ECO:0007669"/>
    <property type="project" value="TreeGrafter"/>
</dbReference>
<feature type="domain" description="C2H2-type" evidence="20">
    <location>
        <begin position="865"/>
        <end position="895"/>
    </location>
</feature>
<keyword evidence="5" id="KW-0479">Metal-binding</keyword>
<feature type="domain" description="C2H2-type" evidence="20">
    <location>
        <begin position="698"/>
        <end position="726"/>
    </location>
</feature>
<keyword evidence="6" id="KW-0677">Repeat</keyword>
<dbReference type="EMBL" id="OC868882">
    <property type="protein sequence ID" value="CAD7634271.1"/>
    <property type="molecule type" value="Genomic_DNA"/>
</dbReference>
<keyword evidence="3 17" id="KW-0444">Lipid biosynthesis</keyword>
<evidence type="ECO:0000256" key="16">
    <source>
        <dbReference type="PROSITE-ProRule" id="PRU00042"/>
    </source>
</evidence>
<feature type="domain" description="C2H2-type" evidence="20">
    <location>
        <begin position="754"/>
        <end position="782"/>
    </location>
</feature>
<evidence type="ECO:0000256" key="1">
    <source>
        <dbReference type="ARBA" id="ARBA00004141"/>
    </source>
</evidence>
<dbReference type="PROSITE" id="PS00476">
    <property type="entry name" value="FATTY_ACID_DESATUR_1"/>
    <property type="match status" value="1"/>
</dbReference>
<keyword evidence="13" id="KW-0443">Lipid metabolism</keyword>
<keyword evidence="10 19" id="KW-1133">Transmembrane helix</keyword>
<evidence type="ECO:0000313" key="22">
    <source>
        <dbReference type="Proteomes" id="UP000759131"/>
    </source>
</evidence>
<dbReference type="SUPFAM" id="SSF57667">
    <property type="entry name" value="beta-beta-alpha zinc fingers"/>
    <property type="match status" value="1"/>
</dbReference>
<evidence type="ECO:0000259" key="20">
    <source>
        <dbReference type="PROSITE" id="PS50157"/>
    </source>
</evidence>
<evidence type="ECO:0000256" key="5">
    <source>
        <dbReference type="ARBA" id="ARBA00022723"/>
    </source>
</evidence>
<dbReference type="InterPro" id="IPR013087">
    <property type="entry name" value="Znf_C2H2_type"/>
</dbReference>
<feature type="region of interest" description="Disordered" evidence="18">
    <location>
        <begin position="655"/>
        <end position="688"/>
    </location>
</feature>
<dbReference type="PROSITE" id="PS00028">
    <property type="entry name" value="ZINC_FINGER_C2H2_1"/>
    <property type="match status" value="5"/>
</dbReference>
<organism evidence="21">
    <name type="scientific">Medioppia subpectinata</name>
    <dbReference type="NCBI Taxonomy" id="1979941"/>
    <lineage>
        <taxon>Eukaryota</taxon>
        <taxon>Metazoa</taxon>
        <taxon>Ecdysozoa</taxon>
        <taxon>Arthropoda</taxon>
        <taxon>Chelicerata</taxon>
        <taxon>Arachnida</taxon>
        <taxon>Acari</taxon>
        <taxon>Acariformes</taxon>
        <taxon>Sarcoptiformes</taxon>
        <taxon>Oribatida</taxon>
        <taxon>Brachypylina</taxon>
        <taxon>Oppioidea</taxon>
        <taxon>Oppiidae</taxon>
        <taxon>Medioppia</taxon>
    </lineage>
</organism>
<evidence type="ECO:0000256" key="14">
    <source>
        <dbReference type="ARBA" id="ARBA00023136"/>
    </source>
</evidence>
<dbReference type="Gene3D" id="3.30.160.60">
    <property type="entry name" value="Classic Zinc Finger"/>
    <property type="match status" value="5"/>
</dbReference>
<comment type="domain">
    <text evidence="17">The histidine box domains are involved in binding the catalytic metal ions.</text>
</comment>
<dbReference type="InterPro" id="IPR015876">
    <property type="entry name" value="Acyl-CoA_DS"/>
</dbReference>
<evidence type="ECO:0000256" key="7">
    <source>
        <dbReference type="ARBA" id="ARBA00022771"/>
    </source>
</evidence>
<evidence type="ECO:0000256" key="9">
    <source>
        <dbReference type="ARBA" id="ARBA00022833"/>
    </source>
</evidence>
<evidence type="ECO:0000313" key="21">
    <source>
        <dbReference type="EMBL" id="CAD7634271.1"/>
    </source>
</evidence>
<feature type="domain" description="C2H2-type" evidence="20">
    <location>
        <begin position="631"/>
        <end position="653"/>
    </location>
</feature>
<keyword evidence="8" id="KW-0276">Fatty acid metabolism</keyword>
<dbReference type="GO" id="GO:0008270">
    <property type="term" value="F:zinc ion binding"/>
    <property type="evidence" value="ECO:0007669"/>
    <property type="project" value="UniProtKB-KW"/>
</dbReference>
<dbReference type="PRINTS" id="PR00075">
    <property type="entry name" value="FACDDSATRASE"/>
</dbReference>
<evidence type="ECO:0000256" key="17">
    <source>
        <dbReference type="RuleBase" id="RU000581"/>
    </source>
</evidence>
<evidence type="ECO:0000256" key="8">
    <source>
        <dbReference type="ARBA" id="ARBA00022832"/>
    </source>
</evidence>
<keyword evidence="9" id="KW-0862">Zinc</keyword>
<proteinExistence type="inferred from homology"/>
<comment type="subcellular location">
    <subcellularLocation>
        <location evidence="1">Membrane</location>
        <topology evidence="1">Multi-pass membrane protein</topology>
    </subcellularLocation>
</comment>
<dbReference type="OrthoDB" id="6516184at2759"/>
<evidence type="ECO:0000256" key="12">
    <source>
        <dbReference type="ARBA" id="ARBA00023004"/>
    </source>
</evidence>
<dbReference type="GO" id="GO:0006636">
    <property type="term" value="P:unsaturated fatty acid biosynthetic process"/>
    <property type="evidence" value="ECO:0007669"/>
    <property type="project" value="TreeGrafter"/>
</dbReference>
<feature type="domain" description="C2H2-type" evidence="20">
    <location>
        <begin position="952"/>
        <end position="982"/>
    </location>
</feature>
<dbReference type="PROSITE" id="PS50157">
    <property type="entry name" value="ZINC_FINGER_C2H2_2"/>
    <property type="match status" value="6"/>
</dbReference>
<evidence type="ECO:0000256" key="13">
    <source>
        <dbReference type="ARBA" id="ARBA00023098"/>
    </source>
</evidence>
<gene>
    <name evidence="21" type="ORF">OSB1V03_LOCUS14667</name>
</gene>
<dbReference type="InterPro" id="IPR001522">
    <property type="entry name" value="FADS-1_CS"/>
</dbReference>
<evidence type="ECO:0000256" key="19">
    <source>
        <dbReference type="SAM" id="Phobius"/>
    </source>
</evidence>
<feature type="compositionally biased region" description="Low complexity" evidence="18">
    <location>
        <begin position="377"/>
        <end position="391"/>
    </location>
</feature>
<dbReference type="PANTHER" id="PTHR11351">
    <property type="entry name" value="ACYL-COA DESATURASE"/>
    <property type="match status" value="1"/>
</dbReference>
<dbReference type="GO" id="GO:0005506">
    <property type="term" value="F:iron ion binding"/>
    <property type="evidence" value="ECO:0007669"/>
    <property type="project" value="TreeGrafter"/>
</dbReference>
<protein>
    <recommendedName>
        <fullName evidence="20">C2H2-type domain-containing protein</fullName>
    </recommendedName>
</protein>
<dbReference type="EMBL" id="CAJPIZ010014307">
    <property type="protein sequence ID" value="CAG2114701.1"/>
    <property type="molecule type" value="Genomic_DNA"/>
</dbReference>
<keyword evidence="11 17" id="KW-0560">Oxidoreductase</keyword>
<keyword evidence="4 17" id="KW-0812">Transmembrane</keyword>
<feature type="region of interest" description="Disordered" evidence="18">
    <location>
        <begin position="372"/>
        <end position="394"/>
    </location>
</feature>
<feature type="domain" description="C2H2-type" evidence="20">
    <location>
        <begin position="601"/>
        <end position="630"/>
    </location>
</feature>
<evidence type="ECO:0000256" key="2">
    <source>
        <dbReference type="ARBA" id="ARBA00009295"/>
    </source>
</evidence>
<dbReference type="AlphaFoldDB" id="A0A7R9Q7D5"/>
<name>A0A7R9Q7D5_9ACAR</name>
<dbReference type="Proteomes" id="UP000759131">
    <property type="component" value="Unassembled WGS sequence"/>
</dbReference>
<evidence type="ECO:0000256" key="6">
    <source>
        <dbReference type="ARBA" id="ARBA00022737"/>
    </source>
</evidence>
<evidence type="ECO:0000256" key="10">
    <source>
        <dbReference type="ARBA" id="ARBA00022989"/>
    </source>
</evidence>
<dbReference type="PANTHER" id="PTHR11351:SF31">
    <property type="entry name" value="DESATURASE 1, ISOFORM A-RELATED"/>
    <property type="match status" value="1"/>
</dbReference>
<keyword evidence="14 19" id="KW-0472">Membrane</keyword>
<feature type="non-terminal residue" evidence="21">
    <location>
        <position position="1106"/>
    </location>
</feature>
<comment type="similarity">
    <text evidence="2 17">Belongs to the fatty acid desaturase type 1 family.</text>
</comment>
<feature type="region of interest" description="Disordered" evidence="18">
    <location>
        <begin position="426"/>
        <end position="457"/>
    </location>
</feature>
<keyword evidence="7 16" id="KW-0863">Zinc-finger</keyword>
<keyword evidence="22" id="KW-1185">Reference proteome</keyword>
<evidence type="ECO:0000256" key="15">
    <source>
        <dbReference type="ARBA" id="ARBA00023160"/>
    </source>
</evidence>
<feature type="compositionally biased region" description="Polar residues" evidence="18">
    <location>
        <begin position="655"/>
        <end position="664"/>
    </location>
</feature>
<dbReference type="SMART" id="SM00355">
    <property type="entry name" value="ZnF_C2H2"/>
    <property type="match status" value="8"/>
</dbReference>